<evidence type="ECO:0000313" key="1">
    <source>
        <dbReference type="EMBL" id="CAG6393495.1"/>
    </source>
</evidence>
<protein>
    <submittedName>
        <fullName evidence="1">Uncharacterized protein</fullName>
    </submittedName>
</protein>
<evidence type="ECO:0000313" key="2">
    <source>
        <dbReference type="Proteomes" id="UP001152519"/>
    </source>
</evidence>
<dbReference type="EMBL" id="CAJSLV010000049">
    <property type="protein sequence ID" value="CAG6393495.1"/>
    <property type="molecule type" value="Genomic_DNA"/>
</dbReference>
<name>A0A9W4GSC9_9ACTN</name>
<gene>
    <name evidence="1" type="ORF">SCOCK_200107</name>
</gene>
<proteinExistence type="predicted"/>
<comment type="caution">
    <text evidence="1">The sequence shown here is derived from an EMBL/GenBank/DDBJ whole genome shotgun (WGS) entry which is preliminary data.</text>
</comment>
<keyword evidence="2" id="KW-1185">Reference proteome</keyword>
<sequence>MVCTGVCAGPNRAVHGISLDCQWPALPLRRRYKPSCHGNAVAAESKGGGFHYASLRAHAHSRPRS</sequence>
<accession>A0A9W4GSC9</accession>
<dbReference type="AlphaFoldDB" id="A0A9W4GSC9"/>
<organism evidence="1 2">
    <name type="scientific">Actinacidiphila cocklensis</name>
    <dbReference type="NCBI Taxonomy" id="887465"/>
    <lineage>
        <taxon>Bacteria</taxon>
        <taxon>Bacillati</taxon>
        <taxon>Actinomycetota</taxon>
        <taxon>Actinomycetes</taxon>
        <taxon>Kitasatosporales</taxon>
        <taxon>Streptomycetaceae</taxon>
        <taxon>Actinacidiphila</taxon>
    </lineage>
</organism>
<reference evidence="1" key="1">
    <citation type="submission" date="2021-05" db="EMBL/GenBank/DDBJ databases">
        <authorList>
            <person name="Arsene-Ploetze F."/>
        </authorList>
    </citation>
    <scope>NUCLEOTIDE SEQUENCE</scope>
    <source>
        <strain evidence="1">DSM 42138</strain>
    </source>
</reference>
<dbReference type="Proteomes" id="UP001152519">
    <property type="component" value="Unassembled WGS sequence"/>
</dbReference>